<dbReference type="InParanoid" id="T1ETD5"/>
<evidence type="ECO:0000313" key="3">
    <source>
        <dbReference type="Proteomes" id="UP000015101"/>
    </source>
</evidence>
<dbReference type="HOGENOM" id="CLU_1827404_0_0_1"/>
<protein>
    <submittedName>
        <fullName evidence="1 2">Uncharacterized protein</fullName>
    </submittedName>
</protein>
<organism evidence="2 3">
    <name type="scientific">Helobdella robusta</name>
    <name type="common">Californian leech</name>
    <dbReference type="NCBI Taxonomy" id="6412"/>
    <lineage>
        <taxon>Eukaryota</taxon>
        <taxon>Metazoa</taxon>
        <taxon>Spiralia</taxon>
        <taxon>Lophotrochozoa</taxon>
        <taxon>Annelida</taxon>
        <taxon>Clitellata</taxon>
        <taxon>Hirudinea</taxon>
        <taxon>Rhynchobdellida</taxon>
        <taxon>Glossiphoniidae</taxon>
        <taxon>Helobdella</taxon>
    </lineage>
</organism>
<gene>
    <name evidence="2" type="primary">20199835</name>
    <name evidence="1" type="ORF">HELRODRAFT_162931</name>
</gene>
<dbReference type="KEGG" id="hro:HELRODRAFT_162931"/>
<dbReference type="EMBL" id="KB097143">
    <property type="protein sequence ID" value="ESN99384.1"/>
    <property type="molecule type" value="Genomic_DNA"/>
</dbReference>
<dbReference type="CTD" id="20199835"/>
<evidence type="ECO:0000313" key="2">
    <source>
        <dbReference type="EnsemblMetazoa" id="HelroP162931"/>
    </source>
</evidence>
<evidence type="ECO:0000313" key="1">
    <source>
        <dbReference type="EMBL" id="ESN99384.1"/>
    </source>
</evidence>
<reference evidence="1 3" key="2">
    <citation type="journal article" date="2013" name="Nature">
        <title>Insights into bilaterian evolution from three spiralian genomes.</title>
        <authorList>
            <person name="Simakov O."/>
            <person name="Marletaz F."/>
            <person name="Cho S.J."/>
            <person name="Edsinger-Gonzales E."/>
            <person name="Havlak P."/>
            <person name="Hellsten U."/>
            <person name="Kuo D.H."/>
            <person name="Larsson T."/>
            <person name="Lv J."/>
            <person name="Arendt D."/>
            <person name="Savage R."/>
            <person name="Osoegawa K."/>
            <person name="de Jong P."/>
            <person name="Grimwood J."/>
            <person name="Chapman J.A."/>
            <person name="Shapiro H."/>
            <person name="Aerts A."/>
            <person name="Otillar R.P."/>
            <person name="Terry A.Y."/>
            <person name="Boore J.L."/>
            <person name="Grigoriev I.V."/>
            <person name="Lindberg D.R."/>
            <person name="Seaver E.C."/>
            <person name="Weisblat D.A."/>
            <person name="Putnam N.H."/>
            <person name="Rokhsar D.S."/>
        </authorList>
    </citation>
    <scope>NUCLEOTIDE SEQUENCE</scope>
</reference>
<proteinExistence type="predicted"/>
<accession>T1ETD5</accession>
<reference evidence="3" key="1">
    <citation type="submission" date="2012-12" db="EMBL/GenBank/DDBJ databases">
        <authorList>
            <person name="Hellsten U."/>
            <person name="Grimwood J."/>
            <person name="Chapman J.A."/>
            <person name="Shapiro H."/>
            <person name="Aerts A."/>
            <person name="Otillar R.P."/>
            <person name="Terry A.Y."/>
            <person name="Boore J.L."/>
            <person name="Simakov O."/>
            <person name="Marletaz F."/>
            <person name="Cho S.-J."/>
            <person name="Edsinger-Gonzales E."/>
            <person name="Havlak P."/>
            <person name="Kuo D.-H."/>
            <person name="Larsson T."/>
            <person name="Lv J."/>
            <person name="Arendt D."/>
            <person name="Savage R."/>
            <person name="Osoegawa K."/>
            <person name="de Jong P."/>
            <person name="Lindberg D.R."/>
            <person name="Seaver E.C."/>
            <person name="Weisblat D.A."/>
            <person name="Putnam N.H."/>
            <person name="Grigoriev I.V."/>
            <person name="Rokhsar D.S."/>
        </authorList>
    </citation>
    <scope>NUCLEOTIDE SEQUENCE</scope>
</reference>
<keyword evidence="3" id="KW-1185">Reference proteome</keyword>
<reference evidence="2" key="3">
    <citation type="submission" date="2015-06" db="UniProtKB">
        <authorList>
            <consortium name="EnsemblMetazoa"/>
        </authorList>
    </citation>
    <scope>IDENTIFICATION</scope>
</reference>
<dbReference type="AlphaFoldDB" id="T1ETD5"/>
<dbReference type="GeneID" id="20199835"/>
<dbReference type="RefSeq" id="XP_009023230.1">
    <property type="nucleotide sequence ID" value="XM_009024982.1"/>
</dbReference>
<dbReference type="Proteomes" id="UP000015101">
    <property type="component" value="Unassembled WGS sequence"/>
</dbReference>
<name>T1ETD5_HELRO</name>
<dbReference type="EnsemblMetazoa" id="HelroT162931">
    <property type="protein sequence ID" value="HelroP162931"/>
    <property type="gene ID" value="HelroG162931"/>
</dbReference>
<sequence>MLVLMDRTGCAGADISVADEFSDDIEGSVDVFVNADVLFNDGVDFVRGGVGVAIVGTGDAVDDKSLVLVYLDDEDKFLIAPSLIGKKDANNKYCNMHLSYSSGHSTPSKPNRKIAFASSSNKIKKGPQRLTIAQGTETTET</sequence>
<dbReference type="EMBL" id="AMQM01001229">
    <property type="status" value="NOT_ANNOTATED_CDS"/>
    <property type="molecule type" value="Genomic_DNA"/>
</dbReference>